<evidence type="ECO:0000313" key="3">
    <source>
        <dbReference type="Proteomes" id="UP001273589"/>
    </source>
</evidence>
<dbReference type="RefSeq" id="WP_319689830.1">
    <property type="nucleotide sequence ID" value="NZ_JARAWN010000019.1"/>
</dbReference>
<dbReference type="AlphaFoldDB" id="A0AAJ2PKY5"/>
<name>A0AAJ2PKY5_9ACTN</name>
<evidence type="ECO:0000313" key="2">
    <source>
        <dbReference type="EMBL" id="MDX3129274.1"/>
    </source>
</evidence>
<organism evidence="2 3">
    <name type="scientific">Streptomyces europaeiscabiei</name>
    <dbReference type="NCBI Taxonomy" id="146819"/>
    <lineage>
        <taxon>Bacteria</taxon>
        <taxon>Bacillati</taxon>
        <taxon>Actinomycetota</taxon>
        <taxon>Actinomycetes</taxon>
        <taxon>Kitasatosporales</taxon>
        <taxon>Streptomycetaceae</taxon>
        <taxon>Streptomyces</taxon>
    </lineage>
</organism>
<sequence>MPSDDAGTPQRSARGPEPCTLRRTGYPSGTADEDCNPIGYVEACPENSLRLATYVQDAEREKDTAATELLRKARAGSRRGADLGKQPLHRCLSG</sequence>
<accession>A0AAJ2PKY5</accession>
<gene>
    <name evidence="2" type="ORF">PV367_05530</name>
</gene>
<reference evidence="2" key="1">
    <citation type="journal article" date="2023" name="Microb. Genom.">
        <title>Mesoterricola silvestris gen. nov., sp. nov., Mesoterricola sediminis sp. nov., Geothrix oryzae sp. nov., Geothrix edaphica sp. nov., Geothrix rubra sp. nov., and Geothrix limicola sp. nov., six novel members of Acidobacteriota isolated from soils.</title>
        <authorList>
            <person name="Weisberg A.J."/>
            <person name="Pearce E."/>
            <person name="Kramer C.G."/>
            <person name="Chang J.H."/>
            <person name="Clarke C.R."/>
        </authorList>
    </citation>
    <scope>NUCLEOTIDE SEQUENCE</scope>
    <source>
        <strain evidence="2">ND06-05F</strain>
    </source>
</reference>
<evidence type="ECO:0000256" key="1">
    <source>
        <dbReference type="SAM" id="MobiDB-lite"/>
    </source>
</evidence>
<protein>
    <submittedName>
        <fullName evidence="2">Uncharacterized protein</fullName>
    </submittedName>
</protein>
<proteinExistence type="predicted"/>
<comment type="caution">
    <text evidence="2">The sequence shown here is derived from an EMBL/GenBank/DDBJ whole genome shotgun (WGS) entry which is preliminary data.</text>
</comment>
<feature type="region of interest" description="Disordered" evidence="1">
    <location>
        <begin position="72"/>
        <end position="94"/>
    </location>
</feature>
<feature type="region of interest" description="Disordered" evidence="1">
    <location>
        <begin position="1"/>
        <end position="32"/>
    </location>
</feature>
<dbReference type="Proteomes" id="UP001273589">
    <property type="component" value="Unassembled WGS sequence"/>
</dbReference>
<dbReference type="EMBL" id="JARAWN010000019">
    <property type="protein sequence ID" value="MDX3129274.1"/>
    <property type="molecule type" value="Genomic_DNA"/>
</dbReference>